<dbReference type="EMBL" id="JABSTU010004755">
    <property type="protein sequence ID" value="KAH7957913.1"/>
    <property type="molecule type" value="Genomic_DNA"/>
</dbReference>
<dbReference type="GO" id="GO:0043625">
    <property type="term" value="C:delta DNA polymerase complex"/>
    <property type="evidence" value="ECO:0007669"/>
    <property type="project" value="TreeGrafter"/>
</dbReference>
<feature type="compositionally biased region" description="Acidic residues" evidence="3">
    <location>
        <begin position="27"/>
        <end position="37"/>
    </location>
</feature>
<feature type="compositionally biased region" description="Low complexity" evidence="3">
    <location>
        <begin position="9"/>
        <end position="19"/>
    </location>
</feature>
<dbReference type="GO" id="GO:0008296">
    <property type="term" value="F:3'-5'-DNA exonuclease activity"/>
    <property type="evidence" value="ECO:0007669"/>
    <property type="project" value="TreeGrafter"/>
</dbReference>
<comment type="caution">
    <text evidence="6">The sequence shown here is derived from an EMBL/GenBank/DDBJ whole genome shotgun (WGS) entry which is preliminary data.</text>
</comment>
<keyword evidence="4" id="KW-0812">Transmembrane</keyword>
<dbReference type="GO" id="GO:0003887">
    <property type="term" value="F:DNA-directed DNA polymerase activity"/>
    <property type="evidence" value="ECO:0007669"/>
    <property type="project" value="UniProtKB-EC"/>
</dbReference>
<dbReference type="GO" id="GO:0006297">
    <property type="term" value="P:nucleotide-excision repair, DNA gap filling"/>
    <property type="evidence" value="ECO:0007669"/>
    <property type="project" value="TreeGrafter"/>
</dbReference>
<sequence>MDYKRKQSGRLSSSQQSGSKKSRKQNDDDDEPMDFEAELALMEQQLSEEQAMDDVDSQESVAGPADVCTSMRWARPPLDTPWDPLARSLEFQQLDLDHYLGEPLPGMPGMSRGPIPIVRMFGVTDDGHSVLCHVHGFLPYFYVEAPPNFRKEHCWAFREALNKAVLKDMRSNKNQLSDTVVGIDMVLKQSIYGYNSKGKTPFLKVTMVLPRLIAPAKRLLETGNVTVDPYGAPSYRIFESNVDFEIREKEQRKLGNKKLCEEDVPAASSIANTWLSRLVLRFAAVSVSGWFFMLFRFCP</sequence>
<dbReference type="PANTHER" id="PTHR10322">
    <property type="entry name" value="DNA POLYMERASE CATALYTIC SUBUNIT"/>
    <property type="match status" value="1"/>
</dbReference>
<dbReference type="Gene3D" id="3.30.342.10">
    <property type="entry name" value="DNA Polymerase, chain B, domain 1"/>
    <property type="match status" value="1"/>
</dbReference>
<dbReference type="GO" id="GO:0045004">
    <property type="term" value="P:DNA replication proofreading"/>
    <property type="evidence" value="ECO:0007669"/>
    <property type="project" value="TreeGrafter"/>
</dbReference>
<dbReference type="Pfam" id="PF24055">
    <property type="entry name" value="POL3_N"/>
    <property type="match status" value="1"/>
</dbReference>
<comment type="catalytic activity">
    <reaction evidence="2">
        <text>DNA(n) + a 2'-deoxyribonucleoside 5'-triphosphate = DNA(n+1) + diphosphate</text>
        <dbReference type="Rhea" id="RHEA:22508"/>
        <dbReference type="Rhea" id="RHEA-COMP:17339"/>
        <dbReference type="Rhea" id="RHEA-COMP:17340"/>
        <dbReference type="ChEBI" id="CHEBI:33019"/>
        <dbReference type="ChEBI" id="CHEBI:61560"/>
        <dbReference type="ChEBI" id="CHEBI:173112"/>
        <dbReference type="EC" id="2.7.7.7"/>
    </reaction>
</comment>
<evidence type="ECO:0000256" key="2">
    <source>
        <dbReference type="ARBA" id="ARBA00049244"/>
    </source>
</evidence>
<keyword evidence="7" id="KW-1185">Reference proteome</keyword>
<dbReference type="PANTHER" id="PTHR10322:SF23">
    <property type="entry name" value="DNA POLYMERASE DELTA CATALYTIC SUBUNIT"/>
    <property type="match status" value="1"/>
</dbReference>
<dbReference type="AlphaFoldDB" id="A0A9J6CY84"/>
<dbReference type="SUPFAM" id="SSF53098">
    <property type="entry name" value="Ribonuclease H-like"/>
    <property type="match status" value="1"/>
</dbReference>
<dbReference type="GO" id="GO:0006287">
    <property type="term" value="P:base-excision repair, gap-filling"/>
    <property type="evidence" value="ECO:0007669"/>
    <property type="project" value="TreeGrafter"/>
</dbReference>
<dbReference type="InterPro" id="IPR012337">
    <property type="entry name" value="RNaseH-like_sf"/>
</dbReference>
<name>A0A9J6CY84_RHIMP</name>
<dbReference type="Proteomes" id="UP000821866">
    <property type="component" value="Unassembled WGS sequence"/>
</dbReference>
<accession>A0A9J6CY84</accession>
<evidence type="ECO:0000256" key="4">
    <source>
        <dbReference type="SAM" id="Phobius"/>
    </source>
</evidence>
<dbReference type="FunFam" id="3.30.342.10:FF:000003">
    <property type="entry name" value="DNA polymerase"/>
    <property type="match status" value="1"/>
</dbReference>
<dbReference type="VEuPathDB" id="VectorBase:LOC119185828"/>
<dbReference type="InterPro" id="IPR056435">
    <property type="entry name" value="DPOD/Z_N"/>
</dbReference>
<feature type="region of interest" description="Disordered" evidence="3">
    <location>
        <begin position="1"/>
        <end position="63"/>
    </location>
</feature>
<evidence type="ECO:0000313" key="7">
    <source>
        <dbReference type="Proteomes" id="UP000821866"/>
    </source>
</evidence>
<keyword evidence="4" id="KW-1133">Transmembrane helix</keyword>
<reference evidence="6" key="2">
    <citation type="submission" date="2021-09" db="EMBL/GenBank/DDBJ databases">
        <authorList>
            <person name="Jia N."/>
            <person name="Wang J."/>
            <person name="Shi W."/>
            <person name="Du L."/>
            <person name="Sun Y."/>
            <person name="Zhan W."/>
            <person name="Jiang J."/>
            <person name="Wang Q."/>
            <person name="Zhang B."/>
            <person name="Ji P."/>
            <person name="Sakyi L.B."/>
            <person name="Cui X."/>
            <person name="Yuan T."/>
            <person name="Jiang B."/>
            <person name="Yang W."/>
            <person name="Lam T.T.-Y."/>
            <person name="Chang Q."/>
            <person name="Ding S."/>
            <person name="Wang X."/>
            <person name="Zhu J."/>
            <person name="Ruan X."/>
            <person name="Zhao L."/>
            <person name="Wei J."/>
            <person name="Que T."/>
            <person name="Du C."/>
            <person name="Cheng J."/>
            <person name="Dai P."/>
            <person name="Han X."/>
            <person name="Huang E."/>
            <person name="Gao Y."/>
            <person name="Liu J."/>
            <person name="Shao H."/>
            <person name="Ye R."/>
            <person name="Li L."/>
            <person name="Wei W."/>
            <person name="Wang X."/>
            <person name="Wang C."/>
            <person name="Huo Q."/>
            <person name="Li W."/>
            <person name="Guo W."/>
            <person name="Chen H."/>
            <person name="Chen S."/>
            <person name="Zhou L."/>
            <person name="Zhou L."/>
            <person name="Ni X."/>
            <person name="Tian J."/>
            <person name="Zhou Y."/>
            <person name="Sheng Y."/>
            <person name="Liu T."/>
            <person name="Pan Y."/>
            <person name="Xia L."/>
            <person name="Li J."/>
            <person name="Zhao F."/>
            <person name="Cao W."/>
        </authorList>
    </citation>
    <scope>NUCLEOTIDE SEQUENCE</scope>
    <source>
        <strain evidence="6">Rmic-2018</strain>
        <tissue evidence="6">Larvae</tissue>
    </source>
</reference>
<organism evidence="6 7">
    <name type="scientific">Rhipicephalus microplus</name>
    <name type="common">Cattle tick</name>
    <name type="synonym">Boophilus microplus</name>
    <dbReference type="NCBI Taxonomy" id="6941"/>
    <lineage>
        <taxon>Eukaryota</taxon>
        <taxon>Metazoa</taxon>
        <taxon>Ecdysozoa</taxon>
        <taxon>Arthropoda</taxon>
        <taxon>Chelicerata</taxon>
        <taxon>Arachnida</taxon>
        <taxon>Acari</taxon>
        <taxon>Parasitiformes</taxon>
        <taxon>Ixodida</taxon>
        <taxon>Ixodoidea</taxon>
        <taxon>Ixodidae</taxon>
        <taxon>Rhipicephalinae</taxon>
        <taxon>Rhipicephalus</taxon>
        <taxon>Boophilus</taxon>
    </lineage>
</organism>
<feature type="domain" description="DNA polymerase delta/zeta catalytic subunit N-terminal" evidence="5">
    <location>
        <begin position="136"/>
        <end position="213"/>
    </location>
</feature>
<dbReference type="InterPro" id="IPR050240">
    <property type="entry name" value="DNA_pol_type-B"/>
</dbReference>
<reference evidence="6" key="1">
    <citation type="journal article" date="2020" name="Cell">
        <title>Large-Scale Comparative Analyses of Tick Genomes Elucidate Their Genetic Diversity and Vector Capacities.</title>
        <authorList>
            <consortium name="Tick Genome and Microbiome Consortium (TIGMIC)"/>
            <person name="Jia N."/>
            <person name="Wang J."/>
            <person name="Shi W."/>
            <person name="Du L."/>
            <person name="Sun Y."/>
            <person name="Zhan W."/>
            <person name="Jiang J.F."/>
            <person name="Wang Q."/>
            <person name="Zhang B."/>
            <person name="Ji P."/>
            <person name="Bell-Sakyi L."/>
            <person name="Cui X.M."/>
            <person name="Yuan T.T."/>
            <person name="Jiang B.G."/>
            <person name="Yang W.F."/>
            <person name="Lam T.T."/>
            <person name="Chang Q.C."/>
            <person name="Ding S.J."/>
            <person name="Wang X.J."/>
            <person name="Zhu J.G."/>
            <person name="Ruan X.D."/>
            <person name="Zhao L."/>
            <person name="Wei J.T."/>
            <person name="Ye R.Z."/>
            <person name="Que T.C."/>
            <person name="Du C.H."/>
            <person name="Zhou Y.H."/>
            <person name="Cheng J.X."/>
            <person name="Dai P.F."/>
            <person name="Guo W.B."/>
            <person name="Han X.H."/>
            <person name="Huang E.J."/>
            <person name="Li L.F."/>
            <person name="Wei W."/>
            <person name="Gao Y.C."/>
            <person name="Liu J.Z."/>
            <person name="Shao H.Z."/>
            <person name="Wang X."/>
            <person name="Wang C.C."/>
            <person name="Yang T.C."/>
            <person name="Huo Q.B."/>
            <person name="Li W."/>
            <person name="Chen H.Y."/>
            <person name="Chen S.E."/>
            <person name="Zhou L.G."/>
            <person name="Ni X.B."/>
            <person name="Tian J.H."/>
            <person name="Sheng Y."/>
            <person name="Liu T."/>
            <person name="Pan Y.S."/>
            <person name="Xia L.Y."/>
            <person name="Li J."/>
            <person name="Zhao F."/>
            <person name="Cao W.C."/>
        </authorList>
    </citation>
    <scope>NUCLEOTIDE SEQUENCE</scope>
    <source>
        <strain evidence="6">Rmic-2018</strain>
    </source>
</reference>
<evidence type="ECO:0000259" key="5">
    <source>
        <dbReference type="Pfam" id="PF24055"/>
    </source>
</evidence>
<gene>
    <name evidence="6" type="ORF">HPB51_028101</name>
</gene>
<protein>
    <recommendedName>
        <fullName evidence="1">3'-5' exodeoxyribonuclease</fullName>
    </recommendedName>
</protein>
<evidence type="ECO:0000256" key="1">
    <source>
        <dbReference type="ARBA" id="ARBA00042791"/>
    </source>
</evidence>
<evidence type="ECO:0000256" key="3">
    <source>
        <dbReference type="SAM" id="MobiDB-lite"/>
    </source>
</evidence>
<feature type="transmembrane region" description="Helical" evidence="4">
    <location>
        <begin position="278"/>
        <end position="297"/>
    </location>
</feature>
<keyword evidence="4" id="KW-0472">Membrane</keyword>
<evidence type="ECO:0000313" key="6">
    <source>
        <dbReference type="EMBL" id="KAH7957913.1"/>
    </source>
</evidence>
<proteinExistence type="predicted"/>